<reference evidence="2" key="3">
    <citation type="submission" date="2015-06" db="UniProtKB">
        <authorList>
            <consortium name="EnsemblMetazoa"/>
        </authorList>
    </citation>
    <scope>IDENTIFICATION</scope>
</reference>
<protein>
    <submittedName>
        <fullName evidence="1 2">Uncharacterized protein</fullName>
    </submittedName>
</protein>
<dbReference type="Proteomes" id="UP000014760">
    <property type="component" value="Unassembled WGS sequence"/>
</dbReference>
<dbReference type="OrthoDB" id="6104102at2759"/>
<dbReference type="EnsemblMetazoa" id="CapteT211700">
    <property type="protein sequence ID" value="CapteP211700"/>
    <property type="gene ID" value="CapteG211700"/>
</dbReference>
<evidence type="ECO:0000313" key="3">
    <source>
        <dbReference type="Proteomes" id="UP000014760"/>
    </source>
</evidence>
<gene>
    <name evidence="1" type="ORF">CAPTEDRAFT_211700</name>
</gene>
<keyword evidence="3" id="KW-1185">Reference proteome</keyword>
<evidence type="ECO:0000313" key="1">
    <source>
        <dbReference type="EMBL" id="ELU09115.1"/>
    </source>
</evidence>
<dbReference type="AlphaFoldDB" id="R7USF0"/>
<sequence>MELMCADGVHEMWCCVHKDTCVANDIYGRDDIADDPGLFADETKLSGFVMTDAASRFDCCGVVSAWEFQSDFDDDSIDLQVWENVDAANKQATMKAFNSEKVDGLGIQRFDIAEADRIPVRSGDTIGWRAVDADLVKYLLNCGTCTLDYMQEDLSGGVPGTYGAGLQHTFTQDGNDVAETRDFFFRAEVTPGATPTLDNLPDTVSIVNDVADGFLVFTAQMLDANALDVLTASIINIAPATTNFVIEADSGKCR</sequence>
<evidence type="ECO:0000313" key="2">
    <source>
        <dbReference type="EnsemblMetazoa" id="CapteP211700"/>
    </source>
</evidence>
<organism evidence="1">
    <name type="scientific">Capitella teleta</name>
    <name type="common">Polychaete worm</name>
    <dbReference type="NCBI Taxonomy" id="283909"/>
    <lineage>
        <taxon>Eukaryota</taxon>
        <taxon>Metazoa</taxon>
        <taxon>Spiralia</taxon>
        <taxon>Lophotrochozoa</taxon>
        <taxon>Annelida</taxon>
        <taxon>Polychaeta</taxon>
        <taxon>Sedentaria</taxon>
        <taxon>Scolecida</taxon>
        <taxon>Capitellidae</taxon>
        <taxon>Capitella</taxon>
    </lineage>
</organism>
<reference evidence="3" key="1">
    <citation type="submission" date="2012-12" db="EMBL/GenBank/DDBJ databases">
        <authorList>
            <person name="Hellsten U."/>
            <person name="Grimwood J."/>
            <person name="Chapman J.A."/>
            <person name="Shapiro H."/>
            <person name="Aerts A."/>
            <person name="Otillar R.P."/>
            <person name="Terry A.Y."/>
            <person name="Boore J.L."/>
            <person name="Simakov O."/>
            <person name="Marletaz F."/>
            <person name="Cho S.-J."/>
            <person name="Edsinger-Gonzales E."/>
            <person name="Havlak P."/>
            <person name="Kuo D.-H."/>
            <person name="Larsson T."/>
            <person name="Lv J."/>
            <person name="Arendt D."/>
            <person name="Savage R."/>
            <person name="Osoegawa K."/>
            <person name="de Jong P."/>
            <person name="Lindberg D.R."/>
            <person name="Seaver E.C."/>
            <person name="Weisblat D.A."/>
            <person name="Putnam N.H."/>
            <person name="Grigoriev I.V."/>
            <person name="Rokhsar D.S."/>
        </authorList>
    </citation>
    <scope>NUCLEOTIDE SEQUENCE</scope>
    <source>
        <strain evidence="3">I ESC-2004</strain>
    </source>
</reference>
<dbReference type="EMBL" id="KB298503">
    <property type="protein sequence ID" value="ELU09115.1"/>
    <property type="molecule type" value="Genomic_DNA"/>
</dbReference>
<dbReference type="HOGENOM" id="CLU_1095162_0_0_1"/>
<reference evidence="1 3" key="2">
    <citation type="journal article" date="2013" name="Nature">
        <title>Insights into bilaterian evolution from three spiralian genomes.</title>
        <authorList>
            <person name="Simakov O."/>
            <person name="Marletaz F."/>
            <person name="Cho S.J."/>
            <person name="Edsinger-Gonzales E."/>
            <person name="Havlak P."/>
            <person name="Hellsten U."/>
            <person name="Kuo D.H."/>
            <person name="Larsson T."/>
            <person name="Lv J."/>
            <person name="Arendt D."/>
            <person name="Savage R."/>
            <person name="Osoegawa K."/>
            <person name="de Jong P."/>
            <person name="Grimwood J."/>
            <person name="Chapman J.A."/>
            <person name="Shapiro H."/>
            <person name="Aerts A."/>
            <person name="Otillar R.P."/>
            <person name="Terry A.Y."/>
            <person name="Boore J.L."/>
            <person name="Grigoriev I.V."/>
            <person name="Lindberg D.R."/>
            <person name="Seaver E.C."/>
            <person name="Weisblat D.A."/>
            <person name="Putnam N.H."/>
            <person name="Rokhsar D.S."/>
        </authorList>
    </citation>
    <scope>NUCLEOTIDE SEQUENCE</scope>
    <source>
        <strain evidence="1 3">I ESC-2004</strain>
    </source>
</reference>
<dbReference type="EMBL" id="AMQN01021369">
    <property type="status" value="NOT_ANNOTATED_CDS"/>
    <property type="molecule type" value="Genomic_DNA"/>
</dbReference>
<accession>R7USF0</accession>
<name>R7USF0_CAPTE</name>
<proteinExistence type="predicted"/>